<feature type="domain" description="NB-ARC" evidence="11">
    <location>
        <begin position="127"/>
        <end position="293"/>
    </location>
</feature>
<evidence type="ECO:0000256" key="8">
    <source>
        <dbReference type="ARBA" id="ARBA00022741"/>
    </source>
</evidence>
<evidence type="ECO:0000256" key="9">
    <source>
        <dbReference type="ARBA" id="ARBA00022821"/>
    </source>
</evidence>
<dbReference type="Proteomes" id="UP000826271">
    <property type="component" value="Unassembled WGS sequence"/>
</dbReference>
<evidence type="ECO:0000259" key="13">
    <source>
        <dbReference type="Pfam" id="PF23559"/>
    </source>
</evidence>
<evidence type="ECO:0000259" key="12">
    <source>
        <dbReference type="Pfam" id="PF18052"/>
    </source>
</evidence>
<evidence type="ECO:0000256" key="1">
    <source>
        <dbReference type="ARBA" id="ARBA00002074"/>
    </source>
</evidence>
<proteinExistence type="inferred from homology"/>
<reference evidence="15" key="1">
    <citation type="submission" date="2019-10" db="EMBL/GenBank/DDBJ databases">
        <authorList>
            <person name="Zhang R."/>
            <person name="Pan Y."/>
            <person name="Wang J."/>
            <person name="Ma R."/>
            <person name="Yu S."/>
        </authorList>
    </citation>
    <scope>NUCLEOTIDE SEQUENCE</scope>
    <source>
        <strain evidence="15">LA-IB0</strain>
        <tissue evidence="15">Leaf</tissue>
    </source>
</reference>
<dbReference type="InterPro" id="IPR058922">
    <property type="entry name" value="WHD_DRP"/>
</dbReference>
<evidence type="ECO:0000256" key="6">
    <source>
        <dbReference type="ARBA" id="ARBA00022667"/>
    </source>
</evidence>
<protein>
    <submittedName>
        <fullName evidence="15">Uncharacterized protein</fullName>
    </submittedName>
</protein>
<evidence type="ECO:0000256" key="4">
    <source>
        <dbReference type="ARBA" id="ARBA00022490"/>
    </source>
</evidence>
<gene>
    <name evidence="15" type="ORF">BUALT_Bualt06G0089800</name>
</gene>
<feature type="domain" description="Disease resistance protein winged helix" evidence="13">
    <location>
        <begin position="376"/>
        <end position="447"/>
    </location>
</feature>
<comment type="subcellular location">
    <subcellularLocation>
        <location evidence="2">Cytoplasm</location>
    </subcellularLocation>
</comment>
<dbReference type="InterPro" id="IPR038005">
    <property type="entry name" value="RX-like_CC"/>
</dbReference>
<dbReference type="SUPFAM" id="SSF52540">
    <property type="entry name" value="P-loop containing nucleoside triphosphate hydrolases"/>
    <property type="match status" value="1"/>
</dbReference>
<evidence type="ECO:0000256" key="3">
    <source>
        <dbReference type="ARBA" id="ARBA00008894"/>
    </source>
</evidence>
<dbReference type="InterPro" id="IPR002182">
    <property type="entry name" value="NB-ARC"/>
</dbReference>
<dbReference type="SUPFAM" id="SSF52058">
    <property type="entry name" value="L domain-like"/>
    <property type="match status" value="1"/>
</dbReference>
<dbReference type="Pfam" id="PF23598">
    <property type="entry name" value="LRR_14"/>
    <property type="match status" value="1"/>
</dbReference>
<feature type="domain" description="Disease resistance R13L4/SHOC-2-like LRR" evidence="14">
    <location>
        <begin position="499"/>
        <end position="809"/>
    </location>
</feature>
<dbReference type="Gene3D" id="1.10.10.10">
    <property type="entry name" value="Winged helix-like DNA-binding domain superfamily/Winged helix DNA-binding domain"/>
    <property type="match status" value="1"/>
</dbReference>
<dbReference type="PRINTS" id="PR00364">
    <property type="entry name" value="DISEASERSIST"/>
</dbReference>
<dbReference type="InterPro" id="IPR027417">
    <property type="entry name" value="P-loop_NTPase"/>
</dbReference>
<keyword evidence="5" id="KW-0433">Leucine-rich repeat</keyword>
<dbReference type="GO" id="GO:0051607">
    <property type="term" value="P:defense response to virus"/>
    <property type="evidence" value="ECO:0007669"/>
    <property type="project" value="UniProtKB-ARBA"/>
</dbReference>
<keyword evidence="16" id="KW-1185">Reference proteome</keyword>
<dbReference type="EMBL" id="WHWC01000006">
    <property type="protein sequence ID" value="KAG8381124.1"/>
    <property type="molecule type" value="Genomic_DNA"/>
</dbReference>
<dbReference type="Gene3D" id="3.40.50.300">
    <property type="entry name" value="P-loop containing nucleotide triphosphate hydrolases"/>
    <property type="match status" value="1"/>
</dbReference>
<evidence type="ECO:0000313" key="16">
    <source>
        <dbReference type="Proteomes" id="UP000826271"/>
    </source>
</evidence>
<evidence type="ECO:0000259" key="14">
    <source>
        <dbReference type="Pfam" id="PF23598"/>
    </source>
</evidence>
<dbReference type="PANTHER" id="PTHR23155">
    <property type="entry name" value="DISEASE RESISTANCE PROTEIN RP"/>
    <property type="match status" value="1"/>
</dbReference>
<dbReference type="InterPro" id="IPR055414">
    <property type="entry name" value="LRR_R13L4/SHOC2-like"/>
</dbReference>
<dbReference type="FunFam" id="1.10.10.10:FF:000322">
    <property type="entry name" value="Probable disease resistance protein At1g63360"/>
    <property type="match status" value="1"/>
</dbReference>
<feature type="domain" description="Disease resistance N-terminal" evidence="12">
    <location>
        <begin position="21"/>
        <end position="101"/>
    </location>
</feature>
<dbReference type="GO" id="GO:0043531">
    <property type="term" value="F:ADP binding"/>
    <property type="evidence" value="ECO:0007669"/>
    <property type="project" value="InterPro"/>
</dbReference>
<dbReference type="Pfam" id="PF18052">
    <property type="entry name" value="Rx_N"/>
    <property type="match status" value="1"/>
</dbReference>
<dbReference type="PANTHER" id="PTHR23155:SF1152">
    <property type="entry name" value="AAA+ ATPASE DOMAIN-CONTAINING PROTEIN"/>
    <property type="match status" value="1"/>
</dbReference>
<comment type="function">
    <text evidence="1">Confers resistance to late blight (Phytophthora infestans) races carrying the avirulence gene Avr1. Resistance proteins guard the plant against pathogens that contain an appropriate avirulence protein via an indirect interaction with this avirulence protein. That triggers a defense system including the hypersensitive response, which restricts the pathogen growth.</text>
</comment>
<dbReference type="InterPro" id="IPR044974">
    <property type="entry name" value="Disease_R_plants"/>
</dbReference>
<dbReference type="Gene3D" id="1.10.8.430">
    <property type="entry name" value="Helical domain of apoptotic protease-activating factors"/>
    <property type="match status" value="1"/>
</dbReference>
<name>A0AAV6XLP0_9LAMI</name>
<dbReference type="InterPro" id="IPR042197">
    <property type="entry name" value="Apaf_helical"/>
</dbReference>
<accession>A0AAV6XLP0</accession>
<sequence>MIRTNITLEAAVVDSSSMIISLLRDLEELMNREDDLIAHVKGQIKILHQGLMLSHSFLKDIKVLQLAEIEELKEVVMRIRDAAFEAEYLINSFLVRDAPHCAQLSLQAKRNFDVEDIVVGFEDNTIDILDKLVGGTQQLKIISIFGMPGLGKTTLAKILYNHPSVNHYFDKCSWCIISQAYQIKSVLTDILTSSESELDRAIILNMEEESLAERIYKSLKGRRYLIVMDDIWNSDVWNDLSRCFPNDGNGSRILFTSRNKDAAPPNSTIHELPTLSNGQCWELLQKKVFGNESCPPQLLDIGNQIATSCCGLPLAVVVVAGILSTMGREKSAWENVGGSLASYIFAEGNNSTMQILELSYKHLLNHLKPCFLYFGVFSEDKEIPVRKLLRLWIVEGLICKEERKSVESVAEEYLMGLIGKSLVIITRRRSDGGVKNCVIHDLLRDLCLRRAEEENFLKLVDNNYLMYGKCHRLYAPLPFVSLNPIFKASHLLLERYVRHVRSFFGYTLDSPLDVLNMELLRVLDCWQRYCADLQTLVHLRYLAICPMPVSITSLVNLEFLIVHGKVSISSSLLKMPKLRYLQAREAIFDKDCNSTQMVINNLEYLSNVCISNLKDAEMLKCTPHLRKLKCRDRSMYSYKSHLRKLKCRDRSMYSYKLPPRRCPDLHFLTQLESLTMDSHYSFSMYSNFKFPPNIKKLTLSKLSLPWEMMSSIGTLQNLKVLKLGFHAFRGEVWETRDGEFQQLRFLKLKRLSFVQWNVSTWEHFPKLYQLVLHRCDKLKEIPCEIGEIPTLQMIEVKSCKKSVAESAVQIEQEQRDMGNEDLRVVIL</sequence>
<evidence type="ECO:0000259" key="11">
    <source>
        <dbReference type="Pfam" id="PF00931"/>
    </source>
</evidence>
<dbReference type="InterPro" id="IPR032675">
    <property type="entry name" value="LRR_dom_sf"/>
</dbReference>
<comment type="similarity">
    <text evidence="3">Belongs to the disease resistance NB-LRR family.</text>
</comment>
<evidence type="ECO:0000313" key="15">
    <source>
        <dbReference type="EMBL" id="KAG8381124.1"/>
    </source>
</evidence>
<evidence type="ECO:0000256" key="2">
    <source>
        <dbReference type="ARBA" id="ARBA00004496"/>
    </source>
</evidence>
<keyword evidence="10" id="KW-0067">ATP-binding</keyword>
<keyword evidence="6" id="KW-0381">Hypersensitive response</keyword>
<dbReference type="CDD" id="cd14798">
    <property type="entry name" value="RX-CC_like"/>
    <property type="match status" value="1"/>
</dbReference>
<dbReference type="GO" id="GO:0005737">
    <property type="term" value="C:cytoplasm"/>
    <property type="evidence" value="ECO:0007669"/>
    <property type="project" value="UniProtKB-SubCell"/>
</dbReference>
<dbReference type="InterPro" id="IPR041118">
    <property type="entry name" value="Rx_N"/>
</dbReference>
<keyword evidence="9" id="KW-0611">Plant defense</keyword>
<dbReference type="GO" id="GO:0009626">
    <property type="term" value="P:plant-type hypersensitive response"/>
    <property type="evidence" value="ECO:0007669"/>
    <property type="project" value="UniProtKB-KW"/>
</dbReference>
<dbReference type="Gene3D" id="1.20.5.4130">
    <property type="match status" value="1"/>
</dbReference>
<dbReference type="FunFam" id="3.40.50.300:FF:001091">
    <property type="entry name" value="Probable disease resistance protein At1g61300"/>
    <property type="match status" value="1"/>
</dbReference>
<evidence type="ECO:0000256" key="10">
    <source>
        <dbReference type="ARBA" id="ARBA00022840"/>
    </source>
</evidence>
<evidence type="ECO:0000256" key="7">
    <source>
        <dbReference type="ARBA" id="ARBA00022737"/>
    </source>
</evidence>
<dbReference type="Pfam" id="PF23559">
    <property type="entry name" value="WHD_DRP"/>
    <property type="match status" value="1"/>
</dbReference>
<dbReference type="Gene3D" id="3.80.10.10">
    <property type="entry name" value="Ribonuclease Inhibitor"/>
    <property type="match status" value="1"/>
</dbReference>
<dbReference type="GO" id="GO:0005524">
    <property type="term" value="F:ATP binding"/>
    <property type="evidence" value="ECO:0007669"/>
    <property type="project" value="UniProtKB-KW"/>
</dbReference>
<organism evidence="15 16">
    <name type="scientific">Buddleja alternifolia</name>
    <dbReference type="NCBI Taxonomy" id="168488"/>
    <lineage>
        <taxon>Eukaryota</taxon>
        <taxon>Viridiplantae</taxon>
        <taxon>Streptophyta</taxon>
        <taxon>Embryophyta</taxon>
        <taxon>Tracheophyta</taxon>
        <taxon>Spermatophyta</taxon>
        <taxon>Magnoliopsida</taxon>
        <taxon>eudicotyledons</taxon>
        <taxon>Gunneridae</taxon>
        <taxon>Pentapetalae</taxon>
        <taxon>asterids</taxon>
        <taxon>lamiids</taxon>
        <taxon>Lamiales</taxon>
        <taxon>Scrophulariaceae</taxon>
        <taxon>Buddlejeae</taxon>
        <taxon>Buddleja</taxon>
    </lineage>
</organism>
<keyword evidence="4" id="KW-0963">Cytoplasm</keyword>
<dbReference type="AlphaFoldDB" id="A0AAV6XLP0"/>
<keyword evidence="7" id="KW-0677">Repeat</keyword>
<dbReference type="Pfam" id="PF00931">
    <property type="entry name" value="NB-ARC"/>
    <property type="match status" value="1"/>
</dbReference>
<comment type="caution">
    <text evidence="15">The sequence shown here is derived from an EMBL/GenBank/DDBJ whole genome shotgun (WGS) entry which is preliminary data.</text>
</comment>
<keyword evidence="8" id="KW-0547">Nucleotide-binding</keyword>
<dbReference type="InterPro" id="IPR036388">
    <property type="entry name" value="WH-like_DNA-bd_sf"/>
</dbReference>
<evidence type="ECO:0000256" key="5">
    <source>
        <dbReference type="ARBA" id="ARBA00022614"/>
    </source>
</evidence>